<accession>A0AAV5FWK4</accession>
<dbReference type="EMBL" id="BQKI01000103">
    <property type="protein sequence ID" value="GJN40079.1"/>
    <property type="molecule type" value="Genomic_DNA"/>
</dbReference>
<gene>
    <name evidence="1" type="primary">gb29247</name>
    <name evidence="1" type="ORF">PR202_gb29247</name>
</gene>
<name>A0AAV5FWK4_ELECO</name>
<comment type="caution">
    <text evidence="1">The sequence shown here is derived from an EMBL/GenBank/DDBJ whole genome shotgun (WGS) entry which is preliminary data.</text>
</comment>
<reference evidence="1" key="1">
    <citation type="journal article" date="2018" name="DNA Res.">
        <title>Multiple hybrid de novo genome assembly of finger millet, an orphan allotetraploid crop.</title>
        <authorList>
            <person name="Hatakeyama M."/>
            <person name="Aluri S."/>
            <person name="Balachadran M.T."/>
            <person name="Sivarajan S.R."/>
            <person name="Patrignani A."/>
            <person name="Gruter S."/>
            <person name="Poveda L."/>
            <person name="Shimizu-Inatsugi R."/>
            <person name="Baeten J."/>
            <person name="Francoijs K.J."/>
            <person name="Nataraja K.N."/>
            <person name="Reddy Y.A.N."/>
            <person name="Phadnis S."/>
            <person name="Ravikumar R.L."/>
            <person name="Schlapbach R."/>
            <person name="Sreeman S.M."/>
            <person name="Shimizu K.K."/>
        </authorList>
    </citation>
    <scope>NUCLEOTIDE SEQUENCE</scope>
</reference>
<evidence type="ECO:0000313" key="1">
    <source>
        <dbReference type="EMBL" id="GJN40079.1"/>
    </source>
</evidence>
<protein>
    <submittedName>
        <fullName evidence="1">Uncharacterized protein</fullName>
    </submittedName>
</protein>
<organism evidence="1 2">
    <name type="scientific">Eleusine coracana subsp. coracana</name>
    <dbReference type="NCBI Taxonomy" id="191504"/>
    <lineage>
        <taxon>Eukaryota</taxon>
        <taxon>Viridiplantae</taxon>
        <taxon>Streptophyta</taxon>
        <taxon>Embryophyta</taxon>
        <taxon>Tracheophyta</taxon>
        <taxon>Spermatophyta</taxon>
        <taxon>Magnoliopsida</taxon>
        <taxon>Liliopsida</taxon>
        <taxon>Poales</taxon>
        <taxon>Poaceae</taxon>
        <taxon>PACMAD clade</taxon>
        <taxon>Chloridoideae</taxon>
        <taxon>Cynodonteae</taxon>
        <taxon>Eleusininae</taxon>
        <taxon>Eleusine</taxon>
    </lineage>
</organism>
<dbReference type="AlphaFoldDB" id="A0AAV5FWK4"/>
<keyword evidence="2" id="KW-1185">Reference proteome</keyword>
<reference evidence="1" key="2">
    <citation type="submission" date="2021-12" db="EMBL/GenBank/DDBJ databases">
        <title>Resequencing data analysis of finger millet.</title>
        <authorList>
            <person name="Hatakeyama M."/>
            <person name="Aluri S."/>
            <person name="Balachadran M.T."/>
            <person name="Sivarajan S.R."/>
            <person name="Poveda L."/>
            <person name="Shimizu-Inatsugi R."/>
            <person name="Schlapbach R."/>
            <person name="Sreeman S.M."/>
            <person name="Shimizu K.K."/>
        </authorList>
    </citation>
    <scope>NUCLEOTIDE SEQUENCE</scope>
</reference>
<sequence length="123" mass="13324">MATRLAAVAFYRISRRLFRSSSVAAASRPTLLGHFHQPGSVTCLADLHVAPRPPPHAPARRDEIHLAVCDPVSRRHALLPQSPPSFVAGASKIFITALISRANSSPFDFDAVCFTVLAGRLRD</sequence>
<dbReference type="Proteomes" id="UP001054889">
    <property type="component" value="Unassembled WGS sequence"/>
</dbReference>
<proteinExistence type="predicted"/>
<evidence type="ECO:0000313" key="2">
    <source>
        <dbReference type="Proteomes" id="UP001054889"/>
    </source>
</evidence>